<reference evidence="1 2" key="1">
    <citation type="submission" date="2016-10" db="EMBL/GenBank/DDBJ databases">
        <authorList>
            <person name="de Groot N.N."/>
        </authorList>
    </citation>
    <scope>NUCLEOTIDE SEQUENCE [LARGE SCALE GENOMIC DNA]</scope>
    <source>
        <strain evidence="1 2">DSM 22489</strain>
    </source>
</reference>
<dbReference type="InterPro" id="IPR024423">
    <property type="entry name" value="DUF3050"/>
</dbReference>
<dbReference type="EMBL" id="FNVA01000003">
    <property type="protein sequence ID" value="SEG25973.1"/>
    <property type="molecule type" value="Genomic_DNA"/>
</dbReference>
<evidence type="ECO:0000313" key="1">
    <source>
        <dbReference type="EMBL" id="SEG25973.1"/>
    </source>
</evidence>
<gene>
    <name evidence="1" type="ORF">SAMN05421819_2416</name>
</gene>
<dbReference type="SUPFAM" id="SSF48613">
    <property type="entry name" value="Heme oxygenase-like"/>
    <property type="match status" value="1"/>
</dbReference>
<keyword evidence="2" id="KW-1185">Reference proteome</keyword>
<organism evidence="1 2">
    <name type="scientific">Bryocella elongata</name>
    <dbReference type="NCBI Taxonomy" id="863522"/>
    <lineage>
        <taxon>Bacteria</taxon>
        <taxon>Pseudomonadati</taxon>
        <taxon>Acidobacteriota</taxon>
        <taxon>Terriglobia</taxon>
        <taxon>Terriglobales</taxon>
        <taxon>Acidobacteriaceae</taxon>
        <taxon>Bryocella</taxon>
    </lineage>
</organism>
<dbReference type="Gene3D" id="1.20.910.10">
    <property type="entry name" value="Heme oxygenase-like"/>
    <property type="match status" value="1"/>
</dbReference>
<dbReference type="AlphaFoldDB" id="A0A1H5YPD0"/>
<evidence type="ECO:0000313" key="2">
    <source>
        <dbReference type="Proteomes" id="UP000236728"/>
    </source>
</evidence>
<evidence type="ECO:0008006" key="3">
    <source>
        <dbReference type="Google" id="ProtNLM"/>
    </source>
</evidence>
<accession>A0A1H5YPD0</accession>
<proteinExistence type="predicted"/>
<dbReference type="Pfam" id="PF11251">
    <property type="entry name" value="DUF3050"/>
    <property type="match status" value="1"/>
</dbReference>
<name>A0A1H5YPD0_9BACT</name>
<protein>
    <recommendedName>
        <fullName evidence="3">DUF3050 domain-containing protein</fullName>
    </recommendedName>
</protein>
<sequence length="261" mass="29099">MSSSTSALAPLDLLESRIAPLRERLASHPIYSAVSTERDLRLFMESHVFAVWDFMSLLKSLQRALTCVDVPWVPSRYAASRRFINEIVLGEESDEYQHRPLSHFEIYLEAMQVLGADNTPIETLINAVRTSGDWKAKLAAAPIPAQAFVAETFRVIEHGSIAAQAAAFTFGREDVIPEMFRGMVRELNDQREGRLAQFVWYLERHIEVDGDDHGPLSLKMVSDLCGTDEALWAEATSAAEQALAARLALWDGVLAEIQAGR</sequence>
<dbReference type="RefSeq" id="WP_200821533.1">
    <property type="nucleotide sequence ID" value="NZ_FNVA01000003.1"/>
</dbReference>
<dbReference type="Proteomes" id="UP000236728">
    <property type="component" value="Unassembled WGS sequence"/>
</dbReference>
<dbReference type="InterPro" id="IPR016084">
    <property type="entry name" value="Haem_Oase-like_multi-hlx"/>
</dbReference>